<organism evidence="12 13">
    <name type="scientific">Apibacter muscae</name>
    <dbReference type="NCBI Taxonomy" id="2509004"/>
    <lineage>
        <taxon>Bacteria</taxon>
        <taxon>Pseudomonadati</taxon>
        <taxon>Bacteroidota</taxon>
        <taxon>Flavobacteriia</taxon>
        <taxon>Flavobacteriales</taxon>
        <taxon>Weeksellaceae</taxon>
        <taxon>Apibacter</taxon>
    </lineage>
</organism>
<evidence type="ECO:0000313" key="12">
    <source>
        <dbReference type="EMBL" id="TWP29460.1"/>
    </source>
</evidence>
<evidence type="ECO:0000256" key="4">
    <source>
        <dbReference type="ARBA" id="ARBA00022490"/>
    </source>
</evidence>
<dbReference type="Proteomes" id="UP000319499">
    <property type="component" value="Unassembled WGS sequence"/>
</dbReference>
<dbReference type="PANTHER" id="PTHR32182">
    <property type="entry name" value="DNA REPLICATION AND REPAIR PROTEIN RECF"/>
    <property type="match status" value="1"/>
</dbReference>
<keyword evidence="9 10" id="KW-0227">DNA damage</keyword>
<dbReference type="InterPro" id="IPR042174">
    <property type="entry name" value="RecF_2"/>
</dbReference>
<dbReference type="OrthoDB" id="9803889at2"/>
<evidence type="ECO:0000259" key="11">
    <source>
        <dbReference type="Pfam" id="PF02463"/>
    </source>
</evidence>
<reference evidence="12 13" key="1">
    <citation type="submission" date="2019-02" db="EMBL/GenBank/DDBJ databases">
        <title>Apibacter muscae sp. nov.: a novel member of the house fly microbiota.</title>
        <authorList>
            <person name="Park R."/>
        </authorList>
    </citation>
    <scope>NUCLEOTIDE SEQUENCE [LARGE SCALE GENOMIC DNA]</scope>
    <source>
        <strain evidence="12 13">AL1</strain>
    </source>
</reference>
<dbReference type="PANTHER" id="PTHR32182:SF0">
    <property type="entry name" value="DNA REPLICATION AND REPAIR PROTEIN RECF"/>
    <property type="match status" value="1"/>
</dbReference>
<dbReference type="InterPro" id="IPR018078">
    <property type="entry name" value="DNA-binding_RecF_CS"/>
</dbReference>
<dbReference type="InterPro" id="IPR001238">
    <property type="entry name" value="DNA-binding_RecF"/>
</dbReference>
<dbReference type="PROSITE" id="PS00617">
    <property type="entry name" value="RECF_1"/>
    <property type="match status" value="1"/>
</dbReference>
<evidence type="ECO:0000256" key="3">
    <source>
        <dbReference type="ARBA" id="ARBA00020170"/>
    </source>
</evidence>
<dbReference type="Gene3D" id="3.40.50.300">
    <property type="entry name" value="P-loop containing nucleotide triphosphate hydrolases"/>
    <property type="match status" value="1"/>
</dbReference>
<keyword evidence="8 9" id="KW-0238">DNA-binding</keyword>
<evidence type="ECO:0000256" key="9">
    <source>
        <dbReference type="HAMAP-Rule" id="MF_00365"/>
    </source>
</evidence>
<keyword evidence="5 9" id="KW-0235">DNA replication</keyword>
<gene>
    <name evidence="9 12" type="primary">recF</name>
    <name evidence="12" type="ORF">ETU09_03175</name>
</gene>
<evidence type="ECO:0000256" key="7">
    <source>
        <dbReference type="ARBA" id="ARBA00022840"/>
    </source>
</evidence>
<dbReference type="HAMAP" id="MF_00365">
    <property type="entry name" value="RecF"/>
    <property type="match status" value="1"/>
</dbReference>
<comment type="caution">
    <text evidence="12">The sequence shown here is derived from an EMBL/GenBank/DDBJ whole genome shotgun (WGS) entry which is preliminary data.</text>
</comment>
<evidence type="ECO:0000313" key="13">
    <source>
        <dbReference type="Proteomes" id="UP000319499"/>
    </source>
</evidence>
<comment type="function">
    <text evidence="9 10">The RecF protein is involved in DNA metabolism; it is required for DNA replication and normal SOS inducibility. RecF binds preferentially to single-stranded, linear DNA. It also seems to bind ATP.</text>
</comment>
<keyword evidence="9 10" id="KW-0742">SOS response</keyword>
<dbReference type="SUPFAM" id="SSF52540">
    <property type="entry name" value="P-loop containing nucleoside triphosphate hydrolases"/>
    <property type="match status" value="1"/>
</dbReference>
<dbReference type="GO" id="GO:0009432">
    <property type="term" value="P:SOS response"/>
    <property type="evidence" value="ECO:0007669"/>
    <property type="project" value="UniProtKB-UniRule"/>
</dbReference>
<dbReference type="InterPro" id="IPR027417">
    <property type="entry name" value="P-loop_NTPase"/>
</dbReference>
<dbReference type="EMBL" id="SELH01000014">
    <property type="protein sequence ID" value="TWP29460.1"/>
    <property type="molecule type" value="Genomic_DNA"/>
</dbReference>
<name>A0A563DH19_9FLAO</name>
<dbReference type="InterPro" id="IPR003395">
    <property type="entry name" value="RecF/RecN/SMC_N"/>
</dbReference>
<proteinExistence type="inferred from homology"/>
<keyword evidence="13" id="KW-1185">Reference proteome</keyword>
<dbReference type="PROSITE" id="PS00618">
    <property type="entry name" value="RECF_2"/>
    <property type="match status" value="1"/>
</dbReference>
<accession>A0A563DH19</accession>
<comment type="similarity">
    <text evidence="2 9 10">Belongs to the RecF family.</text>
</comment>
<evidence type="ECO:0000256" key="8">
    <source>
        <dbReference type="ARBA" id="ARBA00023125"/>
    </source>
</evidence>
<dbReference type="AlphaFoldDB" id="A0A563DH19"/>
<dbReference type="Pfam" id="PF02463">
    <property type="entry name" value="SMC_N"/>
    <property type="match status" value="1"/>
</dbReference>
<feature type="domain" description="RecF/RecN/SMC N-terminal" evidence="11">
    <location>
        <begin position="3"/>
        <end position="336"/>
    </location>
</feature>
<sequence length="359" mass="42119">MTLESLKLFNFKNFEEKHFSFSNKINCLVGNNGKGKTNVLDAIYYLSLTKSYLNYSDQNNVRFGENFFSLEGIFKNQDNQDIIKLLVQTGQKKVLKKNNKSYEKLSEHIGKYPCVMISPYDQNLIAEGSEFRRKFMDNMICQLNPEYLHCLIRYQKVLLQRNALLKLFSVQNTFDAFSLGIYDDELIKNGNTIYKFRIQFIQDFVSVFSKYYSILSNQEESIDIQYISDLHETTFQNLLKENLLKDRNSTYTSKGIHKDDLLFKLFNHPIKKIGSQGQQKSFLISLKLAQLEIIKNYSKKNPILLMDDIFDKLDEKRVEKLLKLVLDENFGQIFLSDTHKDRTESIIQNISSNYSLYNL</sequence>
<dbReference type="GO" id="GO:0000731">
    <property type="term" value="P:DNA synthesis involved in DNA repair"/>
    <property type="evidence" value="ECO:0007669"/>
    <property type="project" value="TreeGrafter"/>
</dbReference>
<keyword evidence="4 9" id="KW-0963">Cytoplasm</keyword>
<evidence type="ECO:0000256" key="10">
    <source>
        <dbReference type="RuleBase" id="RU000578"/>
    </source>
</evidence>
<evidence type="ECO:0000256" key="2">
    <source>
        <dbReference type="ARBA" id="ARBA00008016"/>
    </source>
</evidence>
<dbReference type="NCBIfam" id="TIGR00611">
    <property type="entry name" value="recf"/>
    <property type="match status" value="1"/>
</dbReference>
<dbReference type="RefSeq" id="WP_146291863.1">
    <property type="nucleotide sequence ID" value="NZ_SELH01000014.1"/>
</dbReference>
<dbReference type="GO" id="GO:0005737">
    <property type="term" value="C:cytoplasm"/>
    <property type="evidence" value="ECO:0007669"/>
    <property type="project" value="UniProtKB-SubCell"/>
</dbReference>
<evidence type="ECO:0000256" key="5">
    <source>
        <dbReference type="ARBA" id="ARBA00022705"/>
    </source>
</evidence>
<keyword evidence="6 9" id="KW-0547">Nucleotide-binding</keyword>
<evidence type="ECO:0000256" key="6">
    <source>
        <dbReference type="ARBA" id="ARBA00022741"/>
    </source>
</evidence>
<keyword evidence="7 9" id="KW-0067">ATP-binding</keyword>
<dbReference type="Gene3D" id="1.20.1050.90">
    <property type="entry name" value="RecF/RecN/SMC, N-terminal domain"/>
    <property type="match status" value="1"/>
</dbReference>
<dbReference type="GO" id="GO:0006302">
    <property type="term" value="P:double-strand break repair"/>
    <property type="evidence" value="ECO:0007669"/>
    <property type="project" value="TreeGrafter"/>
</dbReference>
<comment type="subcellular location">
    <subcellularLocation>
        <location evidence="1 9 10">Cytoplasm</location>
    </subcellularLocation>
</comment>
<dbReference type="GO" id="GO:0006260">
    <property type="term" value="P:DNA replication"/>
    <property type="evidence" value="ECO:0007669"/>
    <property type="project" value="UniProtKB-UniRule"/>
</dbReference>
<evidence type="ECO:0000256" key="1">
    <source>
        <dbReference type="ARBA" id="ARBA00004496"/>
    </source>
</evidence>
<dbReference type="GO" id="GO:0003697">
    <property type="term" value="F:single-stranded DNA binding"/>
    <property type="evidence" value="ECO:0007669"/>
    <property type="project" value="UniProtKB-UniRule"/>
</dbReference>
<dbReference type="GO" id="GO:0005524">
    <property type="term" value="F:ATP binding"/>
    <property type="evidence" value="ECO:0007669"/>
    <property type="project" value="UniProtKB-UniRule"/>
</dbReference>
<protein>
    <recommendedName>
        <fullName evidence="3 9">DNA replication and repair protein RecF</fullName>
    </recommendedName>
</protein>
<feature type="binding site" evidence="9">
    <location>
        <begin position="30"/>
        <end position="37"/>
    </location>
    <ligand>
        <name>ATP</name>
        <dbReference type="ChEBI" id="CHEBI:30616"/>
    </ligand>
</feature>
<keyword evidence="9 10" id="KW-0234">DNA repair</keyword>